<evidence type="ECO:0000256" key="2">
    <source>
        <dbReference type="ARBA" id="ARBA00022490"/>
    </source>
</evidence>
<gene>
    <name evidence="11" type="ORF">GT019_24870</name>
</gene>
<dbReference type="SMART" id="SM00448">
    <property type="entry name" value="REC"/>
    <property type="match status" value="1"/>
</dbReference>
<dbReference type="SUPFAM" id="SSF46689">
    <property type="entry name" value="Homeodomain-like"/>
    <property type="match status" value="2"/>
</dbReference>
<proteinExistence type="predicted"/>
<dbReference type="PROSITE" id="PS50110">
    <property type="entry name" value="RESPONSE_REGULATORY"/>
    <property type="match status" value="1"/>
</dbReference>
<evidence type="ECO:0000256" key="1">
    <source>
        <dbReference type="ARBA" id="ARBA00004496"/>
    </source>
</evidence>
<keyword evidence="2" id="KW-0963">Cytoplasm</keyword>
<sequence>MSMKLLIVDDEEDVRNGIRGMIDWEGNGIEVCGEAEDGLQALALVRAALPDILLMDIRMPELNGLQVAEAMRAEGHGSKAILLSGYDDFAFAQQALKFGVSEYLLKPCMPEEILAAVLKTAELIREERAQRDKYAGLQTMLDSQMPFLRERFLLKCLRGELSPAEDPREGFALYGMALPPLEAAAAIVRIDDYGALCGGAKDPDIAYLRFSVRSAAERSLDARLAVAIVDDQDDFALMAHLASEEDEAAFAEGLSRMQEALRAQLGFTASVGIGRAYPGTGRLRRSYAEARQAMEARFARGDGCLVRYEELSGEEPEQAAPNYPFTEEKQILHSVKNGHHAALERQVDAFFEALAAPGSPSKDHAVRCCMALLLSLYHLCLETRSNPDDVFGRGLASIDALLGAPTLRQLKENALRTADEVCRKINSRKSGHKTVEQAVAFIEANYAGELTLDIVANRVYVNPNYFCLLFKQAMGVNFIDYVHKVRIGKACEGLSAHPYKTYEIAAKVGYANEKYFCQIFKKLTGLTPSQYRDRFGGAALG</sequence>
<dbReference type="Pfam" id="PF00072">
    <property type="entry name" value="Response_reg"/>
    <property type="match status" value="1"/>
</dbReference>
<evidence type="ECO:0000256" key="3">
    <source>
        <dbReference type="ARBA" id="ARBA00022553"/>
    </source>
</evidence>
<name>A0ABW9XWM9_9BACL</name>
<organism evidence="11 12">
    <name type="scientific">Paenibacillus glycinis</name>
    <dbReference type="NCBI Taxonomy" id="2697035"/>
    <lineage>
        <taxon>Bacteria</taxon>
        <taxon>Bacillati</taxon>
        <taxon>Bacillota</taxon>
        <taxon>Bacilli</taxon>
        <taxon>Bacillales</taxon>
        <taxon>Paenibacillaceae</taxon>
        <taxon>Paenibacillus</taxon>
    </lineage>
</organism>
<comment type="caution">
    <text evidence="11">The sequence shown here is derived from an EMBL/GenBank/DDBJ whole genome shotgun (WGS) entry which is preliminary data.</text>
</comment>
<evidence type="ECO:0000259" key="9">
    <source>
        <dbReference type="PROSITE" id="PS01124"/>
    </source>
</evidence>
<dbReference type="InterPro" id="IPR009057">
    <property type="entry name" value="Homeodomain-like_sf"/>
</dbReference>
<dbReference type="Proteomes" id="UP000665561">
    <property type="component" value="Unassembled WGS sequence"/>
</dbReference>
<dbReference type="Pfam" id="PF17853">
    <property type="entry name" value="GGDEF_2"/>
    <property type="match status" value="1"/>
</dbReference>
<dbReference type="InterPro" id="IPR020449">
    <property type="entry name" value="Tscrpt_reg_AraC-type_HTH"/>
</dbReference>
<feature type="modified residue" description="4-aspartylphosphate" evidence="8">
    <location>
        <position position="56"/>
    </location>
</feature>
<evidence type="ECO:0000313" key="11">
    <source>
        <dbReference type="EMBL" id="NBD27118.1"/>
    </source>
</evidence>
<dbReference type="Pfam" id="PF12833">
    <property type="entry name" value="HTH_18"/>
    <property type="match status" value="1"/>
</dbReference>
<dbReference type="RefSeq" id="WP_161746136.1">
    <property type="nucleotide sequence ID" value="NZ_JAAAMV010000025.1"/>
</dbReference>
<dbReference type="SMART" id="SM00342">
    <property type="entry name" value="HTH_ARAC"/>
    <property type="match status" value="1"/>
</dbReference>
<dbReference type="InterPro" id="IPR018060">
    <property type="entry name" value="HTH_AraC"/>
</dbReference>
<dbReference type="PRINTS" id="PR00032">
    <property type="entry name" value="HTHARAC"/>
</dbReference>
<feature type="domain" description="HTH araC/xylS-type" evidence="9">
    <location>
        <begin position="436"/>
        <end position="534"/>
    </location>
</feature>
<feature type="domain" description="Response regulatory" evidence="10">
    <location>
        <begin position="4"/>
        <end position="121"/>
    </location>
</feature>
<accession>A0ABW9XWM9</accession>
<evidence type="ECO:0000256" key="6">
    <source>
        <dbReference type="ARBA" id="ARBA00023125"/>
    </source>
</evidence>
<keyword evidence="6" id="KW-0238">DNA-binding</keyword>
<dbReference type="CDD" id="cd17536">
    <property type="entry name" value="REC_YesN-like"/>
    <property type="match status" value="1"/>
</dbReference>
<evidence type="ECO:0000256" key="7">
    <source>
        <dbReference type="ARBA" id="ARBA00023163"/>
    </source>
</evidence>
<reference evidence="11 12" key="1">
    <citation type="submission" date="2020-01" db="EMBL/GenBank/DDBJ databases">
        <title>Paenibacillus soybeanensis sp. nov. isolated from the nodules of soybean (Glycine max(L.) Merr).</title>
        <authorList>
            <person name="Wang H."/>
        </authorList>
    </citation>
    <scope>NUCLEOTIDE SEQUENCE [LARGE SCALE GENOMIC DNA]</scope>
    <source>
        <strain evidence="11 12">T1</strain>
    </source>
</reference>
<evidence type="ECO:0000313" key="12">
    <source>
        <dbReference type="Proteomes" id="UP000665561"/>
    </source>
</evidence>
<dbReference type="PANTHER" id="PTHR42713">
    <property type="entry name" value="HISTIDINE KINASE-RELATED"/>
    <property type="match status" value="1"/>
</dbReference>
<comment type="subcellular location">
    <subcellularLocation>
        <location evidence="1">Cytoplasm</location>
    </subcellularLocation>
</comment>
<dbReference type="InterPro" id="IPR011006">
    <property type="entry name" value="CheY-like_superfamily"/>
</dbReference>
<dbReference type="PANTHER" id="PTHR42713:SF3">
    <property type="entry name" value="TRANSCRIPTIONAL REGULATORY PROTEIN HPTR"/>
    <property type="match status" value="1"/>
</dbReference>
<dbReference type="SUPFAM" id="SSF52172">
    <property type="entry name" value="CheY-like"/>
    <property type="match status" value="1"/>
</dbReference>
<keyword evidence="5" id="KW-0805">Transcription regulation</keyword>
<keyword evidence="7" id="KW-0804">Transcription</keyword>
<dbReference type="InterPro" id="IPR001789">
    <property type="entry name" value="Sig_transdc_resp-reg_receiver"/>
</dbReference>
<dbReference type="Gene3D" id="1.10.10.60">
    <property type="entry name" value="Homeodomain-like"/>
    <property type="match status" value="2"/>
</dbReference>
<keyword evidence="3 8" id="KW-0597">Phosphoprotein</keyword>
<evidence type="ECO:0000256" key="8">
    <source>
        <dbReference type="PROSITE-ProRule" id="PRU00169"/>
    </source>
</evidence>
<dbReference type="InterPro" id="IPR051552">
    <property type="entry name" value="HptR"/>
</dbReference>
<evidence type="ECO:0000259" key="10">
    <source>
        <dbReference type="PROSITE" id="PS50110"/>
    </source>
</evidence>
<protein>
    <submittedName>
        <fullName evidence="11">Response regulator</fullName>
    </submittedName>
</protein>
<evidence type="ECO:0000256" key="5">
    <source>
        <dbReference type="ARBA" id="ARBA00023015"/>
    </source>
</evidence>
<dbReference type="InterPro" id="IPR041522">
    <property type="entry name" value="CdaR_GGDEF"/>
</dbReference>
<dbReference type="EMBL" id="JAAAMV010000025">
    <property type="protein sequence ID" value="NBD27118.1"/>
    <property type="molecule type" value="Genomic_DNA"/>
</dbReference>
<dbReference type="Gene3D" id="3.40.50.2300">
    <property type="match status" value="1"/>
</dbReference>
<keyword evidence="4" id="KW-0902">Two-component regulatory system</keyword>
<dbReference type="PROSITE" id="PS01124">
    <property type="entry name" value="HTH_ARAC_FAMILY_2"/>
    <property type="match status" value="1"/>
</dbReference>
<keyword evidence="12" id="KW-1185">Reference proteome</keyword>
<evidence type="ECO:0000256" key="4">
    <source>
        <dbReference type="ARBA" id="ARBA00023012"/>
    </source>
</evidence>